<protein>
    <submittedName>
        <fullName evidence="2">Glutathione S-transferase, Thioredoxin-like superfamily</fullName>
    </submittedName>
</protein>
<dbReference type="InterPro" id="IPR036282">
    <property type="entry name" value="Glutathione-S-Trfase_C_sf"/>
</dbReference>
<dbReference type="Gene3D" id="3.40.30.110">
    <property type="match status" value="2"/>
</dbReference>
<evidence type="ECO:0000313" key="3">
    <source>
        <dbReference type="Proteomes" id="UP001056384"/>
    </source>
</evidence>
<dbReference type="InterPro" id="IPR036249">
    <property type="entry name" value="Thioredoxin-like_sf"/>
</dbReference>
<organism evidence="2 3">
    <name type="scientific">Septoria linicola</name>
    <dbReference type="NCBI Taxonomy" id="215465"/>
    <lineage>
        <taxon>Eukaryota</taxon>
        <taxon>Fungi</taxon>
        <taxon>Dikarya</taxon>
        <taxon>Ascomycota</taxon>
        <taxon>Pezizomycotina</taxon>
        <taxon>Dothideomycetes</taxon>
        <taxon>Dothideomycetidae</taxon>
        <taxon>Mycosphaerellales</taxon>
        <taxon>Mycosphaerellaceae</taxon>
        <taxon>Septoria</taxon>
    </lineage>
</organism>
<dbReference type="Pfam" id="PF25907">
    <property type="entry name" value="DUF7962"/>
    <property type="match status" value="1"/>
</dbReference>
<dbReference type="Proteomes" id="UP001056384">
    <property type="component" value="Chromosome 2"/>
</dbReference>
<dbReference type="CDD" id="cd00570">
    <property type="entry name" value="GST_N_family"/>
    <property type="match status" value="1"/>
</dbReference>
<accession>A0A9Q9AQN8</accession>
<evidence type="ECO:0000259" key="1">
    <source>
        <dbReference type="PROSITE" id="PS50404"/>
    </source>
</evidence>
<dbReference type="PROSITE" id="PS50404">
    <property type="entry name" value="GST_NTER"/>
    <property type="match status" value="1"/>
</dbReference>
<dbReference type="EMBL" id="CP099419">
    <property type="protein sequence ID" value="USW50322.1"/>
    <property type="molecule type" value="Genomic_DNA"/>
</dbReference>
<proteinExistence type="predicted"/>
<dbReference type="AlphaFoldDB" id="A0A9Q9AQN8"/>
<dbReference type="Pfam" id="PF13417">
    <property type="entry name" value="GST_N_3"/>
    <property type="match status" value="1"/>
</dbReference>
<dbReference type="SUPFAM" id="SSF52833">
    <property type="entry name" value="Thioredoxin-like"/>
    <property type="match status" value="1"/>
</dbReference>
<dbReference type="InterPro" id="IPR058268">
    <property type="entry name" value="DUF7962"/>
</dbReference>
<sequence length="353" mass="39719">MSSQSGPTSTNSSHPPLTLFTFPESVFALRTARYLNLRSIPFTQIRVPPNMPRPLLSFKLGINYRRIPILSIGRDIYIDTRLIIRKVEATIGDPATRLGAKDAFGSGIEDMLEEFIIDGGPFWRTAGLIPTDSPLVQDPIWMKDRFDGSGGQFTKEALEENRAWNLSQARLYWGMVDKMLTDGREWMLGGEKPGLAEIHAAWVFDWGVGMAEGDERYAAKKDVRRELGEERFPSVWGWVRRFREVCEEAERRNEGVGEMKEGGEAEDAVVEKILSSQSHEGENLAFDEDDVLGLKYGQMVSIAPTDFGFTHKDEGTLVGLTKDEAVIEILAPNDGGRLRLHYPRINFKILPVE</sequence>
<name>A0A9Q9AQN8_9PEZI</name>
<reference evidence="2" key="1">
    <citation type="submission" date="2022-06" db="EMBL/GenBank/DDBJ databases">
        <title>Complete genome sequences of two strains of the flax pathogen Septoria linicola.</title>
        <authorList>
            <person name="Lapalu N."/>
            <person name="Simon A."/>
            <person name="Demenou B."/>
            <person name="Paumier D."/>
            <person name="Guillot M.-P."/>
            <person name="Gout L."/>
            <person name="Valade R."/>
        </authorList>
    </citation>
    <scope>NUCLEOTIDE SEQUENCE</scope>
    <source>
        <strain evidence="2">SE15195</strain>
    </source>
</reference>
<keyword evidence="3" id="KW-1185">Reference proteome</keyword>
<dbReference type="InterPro" id="IPR004045">
    <property type="entry name" value="Glutathione_S-Trfase_N"/>
</dbReference>
<evidence type="ECO:0000313" key="2">
    <source>
        <dbReference type="EMBL" id="USW50322.1"/>
    </source>
</evidence>
<feature type="domain" description="GST N-terminal" evidence="1">
    <location>
        <begin position="15"/>
        <end position="95"/>
    </location>
</feature>
<gene>
    <name evidence="2" type="ORF">Slin15195_G036410</name>
</gene>
<dbReference type="SUPFAM" id="SSF47616">
    <property type="entry name" value="GST C-terminal domain-like"/>
    <property type="match status" value="1"/>
</dbReference>